<dbReference type="PROSITE" id="PS51194">
    <property type="entry name" value="HELICASE_CTER"/>
    <property type="match status" value="1"/>
</dbReference>
<keyword evidence="3" id="KW-0067">ATP-binding</keyword>
<protein>
    <submittedName>
        <fullName evidence="6">Helicase SWR1</fullName>
    </submittedName>
</protein>
<feature type="region of interest" description="Disordered" evidence="4">
    <location>
        <begin position="1234"/>
        <end position="1288"/>
    </location>
</feature>
<feature type="domain" description="Helicase C-terminal" evidence="5">
    <location>
        <begin position="894"/>
        <end position="1051"/>
    </location>
</feature>
<feature type="compositionally biased region" description="Basic and acidic residues" evidence="4">
    <location>
        <begin position="1492"/>
        <end position="1501"/>
    </location>
</feature>
<feature type="region of interest" description="Disordered" evidence="4">
    <location>
        <begin position="1104"/>
        <end position="1157"/>
    </location>
</feature>
<keyword evidence="1" id="KW-0547">Nucleotide-binding</keyword>
<organism evidence="6 7">
    <name type="scientific">Rhizoctonia solani</name>
    <dbReference type="NCBI Taxonomy" id="456999"/>
    <lineage>
        <taxon>Eukaryota</taxon>
        <taxon>Fungi</taxon>
        <taxon>Dikarya</taxon>
        <taxon>Basidiomycota</taxon>
        <taxon>Agaricomycotina</taxon>
        <taxon>Agaricomycetes</taxon>
        <taxon>Cantharellales</taxon>
        <taxon>Ceratobasidiaceae</taxon>
        <taxon>Rhizoctonia</taxon>
    </lineage>
</organism>
<feature type="region of interest" description="Disordered" evidence="4">
    <location>
        <begin position="99"/>
        <end position="119"/>
    </location>
</feature>
<dbReference type="Pfam" id="PF00271">
    <property type="entry name" value="Helicase_C"/>
    <property type="match status" value="1"/>
</dbReference>
<dbReference type="InterPro" id="IPR049730">
    <property type="entry name" value="SNF2/RAD54-like_C"/>
</dbReference>
<dbReference type="Gene3D" id="3.40.50.300">
    <property type="entry name" value="P-loop containing nucleotide triphosphate hydrolases"/>
    <property type="match status" value="2"/>
</dbReference>
<feature type="region of interest" description="Disordered" evidence="4">
    <location>
        <begin position="1542"/>
        <end position="1597"/>
    </location>
</feature>
<accession>A0A0K6G5C7</accession>
<evidence type="ECO:0000259" key="5">
    <source>
        <dbReference type="PROSITE" id="PS51194"/>
    </source>
</evidence>
<dbReference type="PANTHER" id="PTHR45626:SF26">
    <property type="entry name" value="FAMILY HELICASE, PUTATIVE (AFU_ORTHOLOGUE AFUA_2G09120)-RELATED"/>
    <property type="match status" value="1"/>
</dbReference>
<name>A0A0K6G5C7_9AGAM</name>
<dbReference type="InterPro" id="IPR027417">
    <property type="entry name" value="P-loop_NTPase"/>
</dbReference>
<feature type="region of interest" description="Disordered" evidence="4">
    <location>
        <begin position="1315"/>
        <end position="1351"/>
    </location>
</feature>
<feature type="compositionally biased region" description="Polar residues" evidence="4">
    <location>
        <begin position="1462"/>
        <end position="1490"/>
    </location>
</feature>
<feature type="compositionally biased region" description="Basic residues" evidence="4">
    <location>
        <begin position="1266"/>
        <end position="1276"/>
    </location>
</feature>
<gene>
    <name evidence="6" type="ORF">RSOLAG22IIIB_10782</name>
</gene>
<dbReference type="SMART" id="SM00490">
    <property type="entry name" value="HELICc"/>
    <property type="match status" value="1"/>
</dbReference>
<dbReference type="PANTHER" id="PTHR45626">
    <property type="entry name" value="TRANSCRIPTION TERMINATION FACTOR 2-RELATED"/>
    <property type="match status" value="1"/>
</dbReference>
<dbReference type="GO" id="GO:0016787">
    <property type="term" value="F:hydrolase activity"/>
    <property type="evidence" value="ECO:0007669"/>
    <property type="project" value="UniProtKB-KW"/>
</dbReference>
<keyword evidence="6" id="KW-0347">Helicase</keyword>
<reference evidence="6 7" key="1">
    <citation type="submission" date="2015-07" db="EMBL/GenBank/DDBJ databases">
        <authorList>
            <person name="Noorani M."/>
        </authorList>
    </citation>
    <scope>NUCLEOTIDE SEQUENCE [LARGE SCALE GENOMIC DNA]</scope>
    <source>
        <strain evidence="6">BBA 69670</strain>
    </source>
</reference>
<dbReference type="GO" id="GO:0005524">
    <property type="term" value="F:ATP binding"/>
    <property type="evidence" value="ECO:0007669"/>
    <property type="project" value="UniProtKB-KW"/>
</dbReference>
<evidence type="ECO:0000256" key="4">
    <source>
        <dbReference type="SAM" id="MobiDB-lite"/>
    </source>
</evidence>
<dbReference type="GO" id="GO:0006281">
    <property type="term" value="P:DNA repair"/>
    <property type="evidence" value="ECO:0007669"/>
    <property type="project" value="TreeGrafter"/>
</dbReference>
<feature type="compositionally biased region" description="Polar residues" evidence="4">
    <location>
        <begin position="1318"/>
        <end position="1328"/>
    </location>
</feature>
<dbReference type="InterPro" id="IPR050628">
    <property type="entry name" value="SNF2_RAD54_helicase_TF"/>
</dbReference>
<evidence type="ECO:0000256" key="3">
    <source>
        <dbReference type="ARBA" id="ARBA00022840"/>
    </source>
</evidence>
<evidence type="ECO:0000256" key="1">
    <source>
        <dbReference type="ARBA" id="ARBA00022741"/>
    </source>
</evidence>
<feature type="region of interest" description="Disordered" evidence="4">
    <location>
        <begin position="1423"/>
        <end position="1520"/>
    </location>
</feature>
<feature type="compositionally biased region" description="Polar residues" evidence="4">
    <location>
        <begin position="1423"/>
        <end position="1451"/>
    </location>
</feature>
<dbReference type="GO" id="GO:0005634">
    <property type="term" value="C:nucleus"/>
    <property type="evidence" value="ECO:0007669"/>
    <property type="project" value="TreeGrafter"/>
</dbReference>
<dbReference type="GO" id="GO:0004386">
    <property type="term" value="F:helicase activity"/>
    <property type="evidence" value="ECO:0007669"/>
    <property type="project" value="UniProtKB-KW"/>
</dbReference>
<dbReference type="Pfam" id="PF00176">
    <property type="entry name" value="SNF2-rel_dom"/>
    <property type="match status" value="1"/>
</dbReference>
<dbReference type="SUPFAM" id="SSF52540">
    <property type="entry name" value="P-loop containing nucleoside triphosphate hydrolases"/>
    <property type="match status" value="2"/>
</dbReference>
<evidence type="ECO:0000313" key="7">
    <source>
        <dbReference type="Proteomes" id="UP000044841"/>
    </source>
</evidence>
<dbReference type="CDD" id="cd18793">
    <property type="entry name" value="SF2_C_SNF"/>
    <property type="match status" value="1"/>
</dbReference>
<dbReference type="EMBL" id="CYGV01001381">
    <property type="protein sequence ID" value="CUA73437.1"/>
    <property type="molecule type" value="Genomic_DNA"/>
</dbReference>
<feature type="compositionally biased region" description="Polar residues" evidence="4">
    <location>
        <begin position="1244"/>
        <end position="1260"/>
    </location>
</feature>
<keyword evidence="2" id="KW-0378">Hydrolase</keyword>
<feature type="region of interest" description="Disordered" evidence="4">
    <location>
        <begin position="701"/>
        <end position="723"/>
    </location>
</feature>
<dbReference type="Proteomes" id="UP000044841">
    <property type="component" value="Unassembled WGS sequence"/>
</dbReference>
<keyword evidence="7" id="KW-1185">Reference proteome</keyword>
<dbReference type="InterPro" id="IPR000330">
    <property type="entry name" value="SNF2_N"/>
</dbReference>
<proteinExistence type="predicted"/>
<dbReference type="GO" id="GO:0008094">
    <property type="term" value="F:ATP-dependent activity, acting on DNA"/>
    <property type="evidence" value="ECO:0007669"/>
    <property type="project" value="TreeGrafter"/>
</dbReference>
<dbReference type="InterPro" id="IPR001650">
    <property type="entry name" value="Helicase_C-like"/>
</dbReference>
<evidence type="ECO:0000256" key="2">
    <source>
        <dbReference type="ARBA" id="ARBA00022801"/>
    </source>
</evidence>
<sequence>MNICNLTPFRVKVEDKDIGQLVPSPQLAATYGEGSPQGTAAPAAYGNIVIDPDLKNSEEGKASLQSKHRKYFTDSNSLLHKDFLTQALKYALQHREAAASASSKAKGKSRARKAEDDENGHRLCISSTAAKKIRGHDAFKGAVLGMYNRSNGIMDRLADLMKRTSRSPMHVWRDMASEDSKCDPYSISVKSSGGILRDLTTQASLELFGVTALTASTRVPRLIYKPFVHTMLERVWERESRRLNTTLRTAVETRNNCKSVLEDVTNKATPLNLREASRALKKYKDLVDITGGEMDESIKKLERSMEDMWASFGYSRDENGQVHRIKAAKKVSMSEEAMDRAYNVYVELHFPSQQEALEEVTDSLASSMNSEYEGNVDLLDGDEGCDIGVAEYAHTSLDEMFRLLGLKATRKIPFTSDELEVQWHQLVAIAIHIKRMFTTNLGEEATPTLLCDHVGLGKTAEIIGTLCMLVHLIELQRRGQPLIPLLAESGHIYFAGGEKIPMLPSVILMPKSLCIQWIFQFTRFTTPGSFRLIDYAKKGGDRISYFAKGGEYDELVVKAGFPQRVVFLCTFPSIGTETGETLCRAPTGAAGREARFRADPPNIFTHNAPDSTIFAHKFLFFSCDELHQLRNATSSQDGAIKLACNSLVRSGATATPVFTGVKDAIAAGAIMRIPAMIGDNGCALGYELLELQRSRTKEWKARQSKELDSESDSASDSGDLQDKDQQNVTKALLKGSDSKGYKVLFIQKPAIEIIRKVLLPYMIRRTSKSRTPEGKLIINVPDHVESVAWVRLKDVEKKALSDLYAQLMNAKANGLQAEMLMIWKAFLVQYKHLLFHHKMHPETHTPLEHFWETWSLENLEQMASSKLLLTLNIIQHYKDYSAQPLFFNRDGSRDLEREANFVPPASPQIPEKPRKILIFIAYDRHTQVTKFVLDLSDIKYLEYNGSKSDVERNRAIKEFETKDDTRVLLLSNVGTTGLNLPMASVVIFLSGMWSGPEGDQMIGRCRRPGQQLVVHVYYIVVPDTADEILAQYATSKSILEEALFVQRKQLATKIFCREDDSDSEDGDADAPHIVASRSAVVARPLKDGKQGIISGSNELVASTNAKTSKKRKTLASSKAAKDTAEEDAGGSKAKRRKVSAKGEGCDTVELQRSSSETGTTGIPIIQVEVASVPPQPQVRPTMHLHSVDQDCTLVTSHLPPAPETQPTTDGALGSPSLVAATSTSSVSTLLAQTPLPVPDHHTADSNPNGDPSISTNNNNEAIPPKARVKPKIRPRPATHDSSPDVVPKVPSTCIQVALEHAPPPTSPLAHTLEHTRNQEVSGSASDKPTLSHDCDLNDDNVGDDESNHAGDEIVAMPLPPQVAPPASNTGTPEGLVSTETDLENQVKHDSRKGDSPLQDFPNGMLRDLGNHSIAPDQPEAQVKVSNLSAGSPLSTPQFPTSTWRLSTTARSTAKLPGPWGTQAGSSASVTSRQCITAADVSSQTQTPQNSPEEEHRSRDQKPTPLSQLLMRKKGEFKDVSKADLPKVLAKSKQVIMEQVDRAAQTGVAKPSHFKKASSVVPVAGTSRQTIQSRDIDSSSKRTRGPLFQFKQKGDQSQ</sequence>
<feature type="region of interest" description="Disordered" evidence="4">
    <location>
        <begin position="1195"/>
        <end position="1216"/>
    </location>
</feature>
<evidence type="ECO:0000313" key="6">
    <source>
        <dbReference type="EMBL" id="CUA73437.1"/>
    </source>
</evidence>